<name>A0A371FI92_MUCPR</name>
<dbReference type="EMBL" id="QJKJ01008997">
    <property type="protein sequence ID" value="RDX78016.1"/>
    <property type="molecule type" value="Genomic_DNA"/>
</dbReference>
<dbReference type="OrthoDB" id="1722863at2759"/>
<proteinExistence type="predicted"/>
<feature type="non-terminal residue" evidence="1">
    <location>
        <position position="55"/>
    </location>
</feature>
<keyword evidence="2" id="KW-1185">Reference proteome</keyword>
<comment type="caution">
    <text evidence="1">The sequence shown here is derived from an EMBL/GenBank/DDBJ whole genome shotgun (WGS) entry which is preliminary data.</text>
</comment>
<dbReference type="AlphaFoldDB" id="A0A371FI92"/>
<organism evidence="1 2">
    <name type="scientific">Mucuna pruriens</name>
    <name type="common">Velvet bean</name>
    <name type="synonym">Dolichos pruriens</name>
    <dbReference type="NCBI Taxonomy" id="157652"/>
    <lineage>
        <taxon>Eukaryota</taxon>
        <taxon>Viridiplantae</taxon>
        <taxon>Streptophyta</taxon>
        <taxon>Embryophyta</taxon>
        <taxon>Tracheophyta</taxon>
        <taxon>Spermatophyta</taxon>
        <taxon>Magnoliopsida</taxon>
        <taxon>eudicotyledons</taxon>
        <taxon>Gunneridae</taxon>
        <taxon>Pentapetalae</taxon>
        <taxon>rosids</taxon>
        <taxon>fabids</taxon>
        <taxon>Fabales</taxon>
        <taxon>Fabaceae</taxon>
        <taxon>Papilionoideae</taxon>
        <taxon>50 kb inversion clade</taxon>
        <taxon>NPAAA clade</taxon>
        <taxon>indigoferoid/millettioid clade</taxon>
        <taxon>Phaseoleae</taxon>
        <taxon>Mucuna</taxon>
    </lineage>
</organism>
<evidence type="ECO:0000313" key="1">
    <source>
        <dbReference type="EMBL" id="RDX78016.1"/>
    </source>
</evidence>
<reference evidence="1" key="1">
    <citation type="submission" date="2018-05" db="EMBL/GenBank/DDBJ databases">
        <title>Draft genome of Mucuna pruriens seed.</title>
        <authorList>
            <person name="Nnadi N.E."/>
            <person name="Vos R."/>
            <person name="Hasami M.H."/>
            <person name="Devisetty U.K."/>
            <person name="Aguiy J.C."/>
        </authorList>
    </citation>
    <scope>NUCLEOTIDE SEQUENCE [LARGE SCALE GENOMIC DNA]</scope>
    <source>
        <strain evidence="1">JCA_2017</strain>
    </source>
</reference>
<accession>A0A371FI92</accession>
<sequence>MDLDLALRVEKLIPTPDNLQEVKIEKWESSNQMCLMIMKRSIPKAFRDFISKSQR</sequence>
<evidence type="ECO:0000313" key="2">
    <source>
        <dbReference type="Proteomes" id="UP000257109"/>
    </source>
</evidence>
<protein>
    <submittedName>
        <fullName evidence="1">Uncharacterized protein</fullName>
    </submittedName>
</protein>
<gene>
    <name evidence="1" type="ORF">CR513_41770</name>
</gene>
<dbReference type="Proteomes" id="UP000257109">
    <property type="component" value="Unassembled WGS sequence"/>
</dbReference>